<comment type="caution">
    <text evidence="1">The sequence shown here is derived from an EMBL/GenBank/DDBJ whole genome shotgun (WGS) entry which is preliminary data.</text>
</comment>
<sequence length="61" mass="7307">MLPETDVGPVKKSRSIEEQIVFALKQVELDMAVREFCHKLWQVTFLTWVLHADFFHWLAKY</sequence>
<dbReference type="EMBL" id="JALHAP010000077">
    <property type="protein sequence ID" value="MCT4702095.1"/>
    <property type="molecule type" value="Genomic_DNA"/>
</dbReference>
<proteinExistence type="predicted"/>
<dbReference type="AlphaFoldDB" id="A0A9X3AQ52"/>
<gene>
    <name evidence="1" type="ORF">MUA00_09820</name>
</gene>
<keyword evidence="2" id="KW-1185">Reference proteome</keyword>
<name>A0A9X3AQ52_9ENTR</name>
<dbReference type="RefSeq" id="WP_271123055.1">
    <property type="nucleotide sequence ID" value="NZ_JALHAN010000064.1"/>
</dbReference>
<organism evidence="1 2">
    <name type="scientific">Dryocola boscaweniae</name>
    <dbReference type="NCBI Taxonomy" id="2925397"/>
    <lineage>
        <taxon>Bacteria</taxon>
        <taxon>Pseudomonadati</taxon>
        <taxon>Pseudomonadota</taxon>
        <taxon>Gammaproteobacteria</taxon>
        <taxon>Enterobacterales</taxon>
        <taxon>Enterobacteriaceae</taxon>
        <taxon>Dryocola</taxon>
    </lineage>
</organism>
<evidence type="ECO:0000313" key="1">
    <source>
        <dbReference type="EMBL" id="MCT4702095.1"/>
    </source>
</evidence>
<reference evidence="1" key="1">
    <citation type="submission" date="2022-03" db="EMBL/GenBank/DDBJ databases">
        <title>Proposal of a novel genus Dryocolo and two novel species.</title>
        <authorList>
            <person name="Maddock D.W."/>
            <person name="Brady C.L."/>
            <person name="Denman S."/>
            <person name="Arnold D."/>
        </authorList>
    </citation>
    <scope>NUCLEOTIDE SEQUENCE</scope>
    <source>
        <strain evidence="1">H6W4</strain>
    </source>
</reference>
<evidence type="ECO:0000313" key="2">
    <source>
        <dbReference type="Proteomes" id="UP001150641"/>
    </source>
</evidence>
<protein>
    <submittedName>
        <fullName evidence="1">Uncharacterized protein</fullName>
    </submittedName>
</protein>
<accession>A0A9X3AQ52</accession>
<dbReference type="Proteomes" id="UP001150641">
    <property type="component" value="Unassembled WGS sequence"/>
</dbReference>